<evidence type="ECO:0000313" key="6">
    <source>
        <dbReference type="EMBL" id="PZL78326.1"/>
    </source>
</evidence>
<dbReference type="GO" id="GO:0003677">
    <property type="term" value="F:DNA binding"/>
    <property type="evidence" value="ECO:0007669"/>
    <property type="project" value="UniProtKB-UniRule"/>
</dbReference>
<evidence type="ECO:0000256" key="3">
    <source>
        <dbReference type="ARBA" id="ARBA00023163"/>
    </source>
</evidence>
<feature type="DNA-binding region" description="OmpR/PhoB-type" evidence="4">
    <location>
        <begin position="142"/>
        <end position="239"/>
    </location>
</feature>
<dbReference type="InterPro" id="IPR036388">
    <property type="entry name" value="WH-like_DNA-bd_sf"/>
</dbReference>
<dbReference type="InterPro" id="IPR016032">
    <property type="entry name" value="Sig_transdc_resp-reg_C-effctor"/>
</dbReference>
<dbReference type="STRING" id="1077675.BCR22_14545"/>
<dbReference type="PROSITE" id="PS51755">
    <property type="entry name" value="OMPR_PHOB"/>
    <property type="match status" value="1"/>
</dbReference>
<keyword evidence="2 4" id="KW-0238">DNA-binding</keyword>
<comment type="caution">
    <text evidence="6">The sequence shown here is derived from an EMBL/GenBank/DDBJ whole genome shotgun (WGS) entry which is preliminary data.</text>
</comment>
<evidence type="ECO:0000256" key="2">
    <source>
        <dbReference type="ARBA" id="ARBA00023125"/>
    </source>
</evidence>
<evidence type="ECO:0000259" key="5">
    <source>
        <dbReference type="PROSITE" id="PS51755"/>
    </source>
</evidence>
<evidence type="ECO:0000256" key="1">
    <source>
        <dbReference type="ARBA" id="ARBA00023015"/>
    </source>
</evidence>
<dbReference type="Gene3D" id="1.10.10.10">
    <property type="entry name" value="Winged helix-like DNA-binding domain superfamily/Winged helix DNA-binding domain"/>
    <property type="match status" value="1"/>
</dbReference>
<keyword evidence="7" id="KW-1185">Reference proteome</keyword>
<keyword evidence="1" id="KW-0805">Transcription regulation</keyword>
<sequence length="242" mass="28115">MFVYQQIIKKMTYRKEEEDMLHLGIVGQTNLTDKWTHECKNNLYDLIEVKDKEQLAYLDGVVIPMETTEQLSQVIDWIVACRINPTVFIWVFSEVPLETEKKIMMSIGATDVIAMPETFTYLSMSVENTFVRLGHKYKEKSEKEEEAPQVIQLNELNQSLVVNEVEKELTRNEYKVLSLLYEKPNTTVLYSTIAKSLWPGKEFNISRIANIVCHIRNKIGKNDTCSIATIRSKGYMFRLNNS</sequence>
<dbReference type="Proteomes" id="UP000249828">
    <property type="component" value="Unassembled WGS sequence"/>
</dbReference>
<evidence type="ECO:0000256" key="4">
    <source>
        <dbReference type="PROSITE-ProRule" id="PRU01091"/>
    </source>
</evidence>
<proteinExistence type="predicted"/>
<dbReference type="GO" id="GO:0000160">
    <property type="term" value="P:phosphorelay signal transduction system"/>
    <property type="evidence" value="ECO:0007669"/>
    <property type="project" value="InterPro"/>
</dbReference>
<dbReference type="Pfam" id="PF00486">
    <property type="entry name" value="Trans_reg_C"/>
    <property type="match status" value="1"/>
</dbReference>
<gene>
    <name evidence="6" type="ORF">CI088_00740</name>
</gene>
<dbReference type="EMBL" id="PIEU01000001">
    <property type="protein sequence ID" value="PZL78326.1"/>
    <property type="molecule type" value="Genomic_DNA"/>
</dbReference>
<dbReference type="AlphaFoldDB" id="A0A2W3ZFL6"/>
<dbReference type="CDD" id="cd00383">
    <property type="entry name" value="trans_reg_C"/>
    <property type="match status" value="1"/>
</dbReference>
<keyword evidence="3" id="KW-0804">Transcription</keyword>
<dbReference type="InterPro" id="IPR001867">
    <property type="entry name" value="OmpR/PhoB-type_DNA-bd"/>
</dbReference>
<name>A0A2W3ZFL6_9ENTE</name>
<reference evidence="6 7" key="1">
    <citation type="submission" date="2017-11" db="EMBL/GenBank/DDBJ databases">
        <title>Draft genome sequence of Enterococcus plantarum TRW2 strain isolated from lettuce.</title>
        <authorList>
            <person name="Kim E.B."/>
            <person name="Marco M.L."/>
            <person name="Williams T.R."/>
            <person name="You I.H."/>
        </authorList>
    </citation>
    <scope>NUCLEOTIDE SEQUENCE [LARGE SCALE GENOMIC DNA]</scope>
    <source>
        <strain evidence="6 7">TRW2</strain>
    </source>
</reference>
<dbReference type="SUPFAM" id="SSF46894">
    <property type="entry name" value="C-terminal effector domain of the bipartite response regulators"/>
    <property type="match status" value="1"/>
</dbReference>
<organism evidence="6 7">
    <name type="scientific">Enterococcus plantarum</name>
    <dbReference type="NCBI Taxonomy" id="1077675"/>
    <lineage>
        <taxon>Bacteria</taxon>
        <taxon>Bacillati</taxon>
        <taxon>Bacillota</taxon>
        <taxon>Bacilli</taxon>
        <taxon>Lactobacillales</taxon>
        <taxon>Enterococcaceae</taxon>
        <taxon>Enterococcus</taxon>
    </lineage>
</organism>
<protein>
    <recommendedName>
        <fullName evidence="5">OmpR/PhoB-type domain-containing protein</fullName>
    </recommendedName>
</protein>
<evidence type="ECO:0000313" key="7">
    <source>
        <dbReference type="Proteomes" id="UP000249828"/>
    </source>
</evidence>
<dbReference type="GO" id="GO:0006355">
    <property type="term" value="P:regulation of DNA-templated transcription"/>
    <property type="evidence" value="ECO:0007669"/>
    <property type="project" value="InterPro"/>
</dbReference>
<dbReference type="SMART" id="SM00862">
    <property type="entry name" value="Trans_reg_C"/>
    <property type="match status" value="1"/>
</dbReference>
<accession>A0A2W3ZFL6</accession>
<feature type="domain" description="OmpR/PhoB-type" evidence="5">
    <location>
        <begin position="142"/>
        <end position="239"/>
    </location>
</feature>